<dbReference type="PROSITE" id="PS50045">
    <property type="entry name" value="SIGMA54_INTERACT_4"/>
    <property type="match status" value="1"/>
</dbReference>
<dbReference type="PROSITE" id="PS50110">
    <property type="entry name" value="RESPONSE_REGULATORY"/>
    <property type="match status" value="1"/>
</dbReference>
<keyword evidence="4" id="KW-0804">Transcription</keyword>
<dbReference type="Gene3D" id="1.10.10.60">
    <property type="entry name" value="Homeodomain-like"/>
    <property type="match status" value="1"/>
</dbReference>
<keyword evidence="3" id="KW-0805">Transcription regulation</keyword>
<keyword evidence="5" id="KW-0597">Phosphoprotein</keyword>
<dbReference type="InterPro" id="IPR058031">
    <property type="entry name" value="AAA_lid_NorR"/>
</dbReference>
<dbReference type="PROSITE" id="PS00675">
    <property type="entry name" value="SIGMA54_INTERACT_1"/>
    <property type="match status" value="1"/>
</dbReference>
<dbReference type="EMBL" id="FP565575">
    <property type="protein sequence ID" value="CBE68824.1"/>
    <property type="molecule type" value="Genomic_DNA"/>
</dbReference>
<dbReference type="InterPro" id="IPR011006">
    <property type="entry name" value="CheY-like_superfamily"/>
</dbReference>
<dbReference type="SUPFAM" id="SSF46689">
    <property type="entry name" value="Homeodomain-like"/>
    <property type="match status" value="1"/>
</dbReference>
<keyword evidence="1" id="KW-0547">Nucleotide-binding</keyword>
<evidence type="ECO:0000256" key="3">
    <source>
        <dbReference type="ARBA" id="ARBA00023015"/>
    </source>
</evidence>
<dbReference type="SUPFAM" id="SSF52172">
    <property type="entry name" value="CheY-like"/>
    <property type="match status" value="1"/>
</dbReference>
<dbReference type="Gene3D" id="3.40.50.2300">
    <property type="match status" value="1"/>
</dbReference>
<name>D5MGE3_METO1</name>
<accession>D5MGE3</accession>
<dbReference type="Pfam" id="PF25601">
    <property type="entry name" value="AAA_lid_14"/>
    <property type="match status" value="1"/>
</dbReference>
<evidence type="ECO:0000313" key="9">
    <source>
        <dbReference type="Proteomes" id="UP000006898"/>
    </source>
</evidence>
<evidence type="ECO:0000256" key="1">
    <source>
        <dbReference type="ARBA" id="ARBA00022741"/>
    </source>
</evidence>
<protein>
    <submittedName>
        <fullName evidence="8">Putative response regulator in two-component reguatory system, sigma54 dependent transcriptional regulator</fullName>
    </submittedName>
</protein>
<dbReference type="InterPro" id="IPR025662">
    <property type="entry name" value="Sigma_54_int_dom_ATP-bd_1"/>
</dbReference>
<evidence type="ECO:0000256" key="2">
    <source>
        <dbReference type="ARBA" id="ARBA00022840"/>
    </source>
</evidence>
<dbReference type="Pfam" id="PF00072">
    <property type="entry name" value="Response_reg"/>
    <property type="match status" value="1"/>
</dbReference>
<dbReference type="PRINTS" id="PR01590">
    <property type="entry name" value="HTHFIS"/>
</dbReference>
<dbReference type="SMART" id="SM00448">
    <property type="entry name" value="REC"/>
    <property type="match status" value="1"/>
</dbReference>
<evidence type="ECO:0000256" key="5">
    <source>
        <dbReference type="PROSITE-ProRule" id="PRU00169"/>
    </source>
</evidence>
<feature type="domain" description="Sigma-54 factor interaction" evidence="6">
    <location>
        <begin position="141"/>
        <end position="371"/>
    </location>
</feature>
<dbReference type="SMART" id="SM00382">
    <property type="entry name" value="AAA"/>
    <property type="match status" value="1"/>
</dbReference>
<feature type="modified residue" description="4-aspartylphosphate" evidence="5">
    <location>
        <position position="52"/>
    </location>
</feature>
<evidence type="ECO:0000313" key="8">
    <source>
        <dbReference type="EMBL" id="CBE68824.1"/>
    </source>
</evidence>
<dbReference type="PANTHER" id="PTHR32071">
    <property type="entry name" value="TRANSCRIPTIONAL REGULATORY PROTEIN"/>
    <property type="match status" value="1"/>
</dbReference>
<dbReference type="Pfam" id="PF00158">
    <property type="entry name" value="Sigma54_activat"/>
    <property type="match status" value="1"/>
</dbReference>
<dbReference type="GO" id="GO:0005524">
    <property type="term" value="F:ATP binding"/>
    <property type="evidence" value="ECO:0007669"/>
    <property type="project" value="UniProtKB-KW"/>
</dbReference>
<reference evidence="8 9" key="1">
    <citation type="journal article" date="2010" name="Nature">
        <title>Nitrite-driven anaerobic methane oxidation by oxygenic bacteria.</title>
        <authorList>
            <person name="Ettwig K.F."/>
            <person name="Butler M.K."/>
            <person name="Le Paslier D."/>
            <person name="Pelletier E."/>
            <person name="Mangenot S."/>
            <person name="Kuypers M.M.M."/>
            <person name="Schreiber F."/>
            <person name="Dutilh B.E."/>
            <person name="Zedelius J."/>
            <person name="de Beer D."/>
            <person name="Gloerich J."/>
            <person name="Wessels H.J.C.T."/>
            <person name="van Allen T."/>
            <person name="Luesken F."/>
            <person name="Wu M."/>
            <person name="van de Pas-Schoonen K.T."/>
            <person name="Op den Camp H.J.M."/>
            <person name="Janssen-Megens E.M."/>
            <person name="Francoijs K-J."/>
            <person name="Stunnenberg H."/>
            <person name="Weissenbach J."/>
            <person name="Jetten M.S.M."/>
            <person name="Strous M."/>
        </authorList>
    </citation>
    <scope>NUCLEOTIDE SEQUENCE [LARGE SCALE GENOMIC DNA]</scope>
</reference>
<dbReference type="InterPro" id="IPR002078">
    <property type="entry name" value="Sigma_54_int"/>
</dbReference>
<dbReference type="STRING" id="671143.DAMO_1766"/>
<dbReference type="InterPro" id="IPR027417">
    <property type="entry name" value="P-loop_NTPase"/>
</dbReference>
<dbReference type="Gene3D" id="3.40.50.300">
    <property type="entry name" value="P-loop containing nucleotide triphosphate hydrolases"/>
    <property type="match status" value="1"/>
</dbReference>
<dbReference type="HOGENOM" id="CLU_000445_0_6_0"/>
<dbReference type="GO" id="GO:0043565">
    <property type="term" value="F:sequence-specific DNA binding"/>
    <property type="evidence" value="ECO:0007669"/>
    <property type="project" value="InterPro"/>
</dbReference>
<evidence type="ECO:0000259" key="6">
    <source>
        <dbReference type="PROSITE" id="PS50045"/>
    </source>
</evidence>
<dbReference type="GO" id="GO:0006355">
    <property type="term" value="P:regulation of DNA-templated transcription"/>
    <property type="evidence" value="ECO:0007669"/>
    <property type="project" value="InterPro"/>
</dbReference>
<dbReference type="InterPro" id="IPR009057">
    <property type="entry name" value="Homeodomain-like_sf"/>
</dbReference>
<dbReference type="AlphaFoldDB" id="D5MGE3"/>
<dbReference type="CDD" id="cd00009">
    <property type="entry name" value="AAA"/>
    <property type="match status" value="1"/>
</dbReference>
<dbReference type="Proteomes" id="UP000006898">
    <property type="component" value="Chromosome"/>
</dbReference>
<dbReference type="SUPFAM" id="SSF52540">
    <property type="entry name" value="P-loop containing nucleoside triphosphate hydrolases"/>
    <property type="match status" value="1"/>
</dbReference>
<dbReference type="KEGG" id="mox:DAMO_1766"/>
<dbReference type="PANTHER" id="PTHR32071:SF113">
    <property type="entry name" value="ALGINATE BIOSYNTHESIS TRANSCRIPTIONAL REGULATORY PROTEIN ALGB"/>
    <property type="match status" value="1"/>
</dbReference>
<dbReference type="InterPro" id="IPR002197">
    <property type="entry name" value="HTH_Fis"/>
</dbReference>
<dbReference type="eggNOG" id="COG2204">
    <property type="taxonomic scope" value="Bacteria"/>
</dbReference>
<sequence length="487" mass="54570">MALILVADDEKNLRLTLTDALQREGHTVLTAADGAETIDICQRLSPDLILLDLILPDVNGIQLLKRIWRAGGPPIIIMTAYGEVRSAVEAMKHHAYDYICKPFDLDELRLILHRVLEEVRTRQEVERLHGIGEGAYRCGVFVRKSEAADALWQVVKRVAASSTRIVLLSGETGTGKELVAKALHYESQRRAHPFVDVNCAAIAENLFESELFGHERGAFTDAKGAKRGLAEVSHHGTLFLDEIGEMALGLQAKFLRFLEDWKFRRVGGVHDLHVDVRVVAASNRDLKELVAKGRFREDLFYRLNAIQIAIPPLRERRADILPLAEFFLQSSNAVFGKKIRGLTPDVERRFERYDWPGNVRHLRNVVDYLVMMETEEYIHPIHLPSEITEVGVTREAPIIDVPAASLMPCSFDQAWDRPVDSVKGSSLHSLAEVERAYIGRILKEVGGNKTEAAKVLGISRQTLRTKLTHDSQYNSGSLGKTITPDAD</sequence>
<dbReference type="FunFam" id="3.40.50.300:FF:000006">
    <property type="entry name" value="DNA-binding transcriptional regulator NtrC"/>
    <property type="match status" value="1"/>
</dbReference>
<proteinExistence type="predicted"/>
<dbReference type="InterPro" id="IPR001789">
    <property type="entry name" value="Sig_transdc_resp-reg_receiver"/>
</dbReference>
<dbReference type="Gene3D" id="1.10.8.60">
    <property type="match status" value="1"/>
</dbReference>
<evidence type="ECO:0000256" key="4">
    <source>
        <dbReference type="ARBA" id="ARBA00023163"/>
    </source>
</evidence>
<gene>
    <name evidence="8" type="ORF">DAMO_1766</name>
</gene>
<dbReference type="GO" id="GO:0000160">
    <property type="term" value="P:phosphorelay signal transduction system"/>
    <property type="evidence" value="ECO:0007669"/>
    <property type="project" value="InterPro"/>
</dbReference>
<feature type="domain" description="Response regulatory" evidence="7">
    <location>
        <begin position="3"/>
        <end position="116"/>
    </location>
</feature>
<organism evidence="8 9">
    <name type="scientific">Methylomirabilis oxygeniifera</name>
    <dbReference type="NCBI Taxonomy" id="671143"/>
    <lineage>
        <taxon>Bacteria</taxon>
        <taxon>Candidatus Methylomirabilota</taxon>
        <taxon>Candidatus Methylomirabilia</taxon>
        <taxon>Candidatus Methylomirabilales</taxon>
        <taxon>Candidatus Methylomirabilaceae</taxon>
        <taxon>Candidatus Methylomirabilis</taxon>
    </lineage>
</organism>
<keyword evidence="2" id="KW-0067">ATP-binding</keyword>
<dbReference type="Pfam" id="PF02954">
    <property type="entry name" value="HTH_8"/>
    <property type="match status" value="1"/>
</dbReference>
<evidence type="ECO:0000259" key="7">
    <source>
        <dbReference type="PROSITE" id="PS50110"/>
    </source>
</evidence>
<dbReference type="InterPro" id="IPR003593">
    <property type="entry name" value="AAA+_ATPase"/>
</dbReference>